<dbReference type="SMART" id="SM00382">
    <property type="entry name" value="AAA"/>
    <property type="match status" value="1"/>
</dbReference>
<dbReference type="PANTHER" id="PTHR42939">
    <property type="entry name" value="ABC TRANSPORTER ATP-BINDING PROTEIN ALBC-RELATED"/>
    <property type="match status" value="1"/>
</dbReference>
<dbReference type="InterPro" id="IPR051782">
    <property type="entry name" value="ABC_Transporter_VariousFunc"/>
</dbReference>
<dbReference type="RefSeq" id="WP_344913455.1">
    <property type="nucleotide sequence ID" value="NZ_BAAAYO010000012.1"/>
</dbReference>
<comment type="caution">
    <text evidence="5">The sequence shown here is derived from an EMBL/GenBank/DDBJ whole genome shotgun (WGS) entry which is preliminary data.</text>
</comment>
<dbReference type="SUPFAM" id="SSF52540">
    <property type="entry name" value="P-loop containing nucleoside triphosphate hydrolases"/>
    <property type="match status" value="1"/>
</dbReference>
<dbReference type="PANTHER" id="PTHR42939:SF2">
    <property type="entry name" value="ABC-TYPE TRANSPORTER ATP-BINDING PROTEIN ECSA"/>
    <property type="match status" value="1"/>
</dbReference>
<evidence type="ECO:0000313" key="6">
    <source>
        <dbReference type="Proteomes" id="UP001589619"/>
    </source>
</evidence>
<evidence type="ECO:0000313" key="5">
    <source>
        <dbReference type="EMBL" id="MFB9756014.1"/>
    </source>
</evidence>
<dbReference type="PROSITE" id="PS50893">
    <property type="entry name" value="ABC_TRANSPORTER_2"/>
    <property type="match status" value="1"/>
</dbReference>
<dbReference type="Proteomes" id="UP001589619">
    <property type="component" value="Unassembled WGS sequence"/>
</dbReference>
<dbReference type="InterPro" id="IPR003593">
    <property type="entry name" value="AAA+_ATPase"/>
</dbReference>
<gene>
    <name evidence="5" type="ORF">ACFFNY_30940</name>
</gene>
<organism evidence="5 6">
    <name type="scientific">Paenibacillus hodogayensis</name>
    <dbReference type="NCBI Taxonomy" id="279208"/>
    <lineage>
        <taxon>Bacteria</taxon>
        <taxon>Bacillati</taxon>
        <taxon>Bacillota</taxon>
        <taxon>Bacilli</taxon>
        <taxon>Bacillales</taxon>
        <taxon>Paenibacillaceae</taxon>
        <taxon>Paenibacillus</taxon>
    </lineage>
</organism>
<evidence type="ECO:0000259" key="4">
    <source>
        <dbReference type="PROSITE" id="PS50893"/>
    </source>
</evidence>
<feature type="domain" description="ABC transporter" evidence="4">
    <location>
        <begin position="3"/>
        <end position="226"/>
    </location>
</feature>
<dbReference type="InterPro" id="IPR017871">
    <property type="entry name" value="ABC_transporter-like_CS"/>
</dbReference>
<evidence type="ECO:0000256" key="1">
    <source>
        <dbReference type="ARBA" id="ARBA00022448"/>
    </source>
</evidence>
<dbReference type="EMBL" id="JBHMAG010000020">
    <property type="protein sequence ID" value="MFB9756014.1"/>
    <property type="molecule type" value="Genomic_DNA"/>
</dbReference>
<dbReference type="CDD" id="cd03230">
    <property type="entry name" value="ABC_DR_subfamily_A"/>
    <property type="match status" value="1"/>
</dbReference>
<dbReference type="PROSITE" id="PS00211">
    <property type="entry name" value="ABC_TRANSPORTER_1"/>
    <property type="match status" value="1"/>
</dbReference>
<dbReference type="InterPro" id="IPR003439">
    <property type="entry name" value="ABC_transporter-like_ATP-bd"/>
</dbReference>
<dbReference type="Gene3D" id="3.40.50.300">
    <property type="entry name" value="P-loop containing nucleotide triphosphate hydrolases"/>
    <property type="match status" value="1"/>
</dbReference>
<keyword evidence="2" id="KW-0547">Nucleotide-binding</keyword>
<dbReference type="Pfam" id="PF00005">
    <property type="entry name" value="ABC_tran"/>
    <property type="match status" value="1"/>
</dbReference>
<sequence length="232" mass="25407">MELLKVNIEQAGYEERGDVVSNVAFSLEAGQLVGLIGPNGAGKSTTIKAILGLLKRTSGEIVFSGPQGTYAYIPEHPILYEELTLWEHLELAAAAYGLGEQAFRERAGELLAQFRLSHARDQLTTSFSKGMQQKVMLILGFLTKPDVYIVDEPFIGLDPKATRELLDTLNGERKRGAAILMSTHVLDTAERICDSFILLDGGRTVAQGDLEHIRQACGMPEATLFECFHALT</sequence>
<reference evidence="5 6" key="1">
    <citation type="submission" date="2024-09" db="EMBL/GenBank/DDBJ databases">
        <authorList>
            <person name="Sun Q."/>
            <person name="Mori K."/>
        </authorList>
    </citation>
    <scope>NUCLEOTIDE SEQUENCE [LARGE SCALE GENOMIC DNA]</scope>
    <source>
        <strain evidence="5 6">JCM 12520</strain>
    </source>
</reference>
<keyword evidence="3 5" id="KW-0067">ATP-binding</keyword>
<evidence type="ECO:0000256" key="3">
    <source>
        <dbReference type="ARBA" id="ARBA00022840"/>
    </source>
</evidence>
<proteinExistence type="predicted"/>
<accession>A0ABV5W615</accession>
<keyword evidence="1" id="KW-0813">Transport</keyword>
<keyword evidence="6" id="KW-1185">Reference proteome</keyword>
<dbReference type="GO" id="GO:0005524">
    <property type="term" value="F:ATP binding"/>
    <property type="evidence" value="ECO:0007669"/>
    <property type="project" value="UniProtKB-KW"/>
</dbReference>
<name>A0ABV5W615_9BACL</name>
<evidence type="ECO:0000256" key="2">
    <source>
        <dbReference type="ARBA" id="ARBA00022741"/>
    </source>
</evidence>
<dbReference type="InterPro" id="IPR027417">
    <property type="entry name" value="P-loop_NTPase"/>
</dbReference>
<protein>
    <submittedName>
        <fullName evidence="5">ABC transporter ATP-binding protein</fullName>
    </submittedName>
</protein>